<organism evidence="2 3">
    <name type="scientific">candidate division TA06 bacterium DG_78</name>
    <dbReference type="NCBI Taxonomy" id="1703772"/>
    <lineage>
        <taxon>Bacteria</taxon>
        <taxon>Bacteria division TA06</taxon>
    </lineage>
</organism>
<gene>
    <name evidence="2" type="ORF">AMJ52_00260</name>
</gene>
<comment type="caution">
    <text evidence="2">The sequence shown here is derived from an EMBL/GenBank/DDBJ whole genome shotgun (WGS) entry which is preliminary data.</text>
</comment>
<proteinExistence type="predicted"/>
<dbReference type="InterPro" id="IPR004864">
    <property type="entry name" value="LEA_2"/>
</dbReference>
<protein>
    <recommendedName>
        <fullName evidence="1">Late embryogenesis abundant protein LEA-2 subgroup domain-containing protein</fullName>
    </recommendedName>
</protein>
<evidence type="ECO:0000259" key="1">
    <source>
        <dbReference type="Pfam" id="PF03168"/>
    </source>
</evidence>
<dbReference type="Gene3D" id="2.60.40.1820">
    <property type="match status" value="1"/>
</dbReference>
<reference evidence="2 3" key="1">
    <citation type="journal article" date="2015" name="Microbiome">
        <title>Genomic resolution of linkages in carbon, nitrogen, and sulfur cycling among widespread estuary sediment bacteria.</title>
        <authorList>
            <person name="Baker B.J."/>
            <person name="Lazar C.S."/>
            <person name="Teske A.P."/>
            <person name="Dick G.J."/>
        </authorList>
    </citation>
    <scope>NUCLEOTIDE SEQUENCE [LARGE SCALE GENOMIC DNA]</scope>
    <source>
        <strain evidence="2">DG_78</strain>
    </source>
</reference>
<dbReference type="PROSITE" id="PS51257">
    <property type="entry name" value="PROKAR_LIPOPROTEIN"/>
    <property type="match status" value="1"/>
</dbReference>
<dbReference type="Proteomes" id="UP000051012">
    <property type="component" value="Unassembled WGS sequence"/>
</dbReference>
<accession>A0A0S7YJ15</accession>
<dbReference type="SUPFAM" id="SSF117070">
    <property type="entry name" value="LEA14-like"/>
    <property type="match status" value="1"/>
</dbReference>
<evidence type="ECO:0000313" key="2">
    <source>
        <dbReference type="EMBL" id="KPJ74515.1"/>
    </source>
</evidence>
<dbReference type="EMBL" id="LJNI01000002">
    <property type="protein sequence ID" value="KPJ74515.1"/>
    <property type="molecule type" value="Genomic_DNA"/>
</dbReference>
<dbReference type="Pfam" id="PF03168">
    <property type="entry name" value="LEA_2"/>
    <property type="match status" value="1"/>
</dbReference>
<sequence>MYKKTYIIALVLVVSCTAVQERLAFKECKFSFVSVTPHDFTFSNLQLDFEIKAENPNPINAVLDKLIYTFYVNDTNVFSGTTGNKITIPANKSKSFSTTITLEYTKIGEALIEVIKLKTANYKIKAKAYISTAIGEISYPVEISL</sequence>
<evidence type="ECO:0000313" key="3">
    <source>
        <dbReference type="Proteomes" id="UP000051012"/>
    </source>
</evidence>
<feature type="domain" description="Late embryogenesis abundant protein LEA-2 subgroup" evidence="1">
    <location>
        <begin position="51"/>
        <end position="142"/>
    </location>
</feature>
<name>A0A0S7YJ15_UNCT6</name>
<dbReference type="AlphaFoldDB" id="A0A0S7YJ15"/>